<evidence type="ECO:0000313" key="2">
    <source>
        <dbReference type="EMBL" id="KAK8834987.1"/>
    </source>
</evidence>
<keyword evidence="1" id="KW-0175">Coiled coil</keyword>
<reference evidence="3 4" key="1">
    <citation type="submission" date="2024-04" db="EMBL/GenBank/DDBJ databases">
        <title>Tritrichomonas musculus Genome.</title>
        <authorList>
            <person name="Alves-Ferreira E."/>
            <person name="Grigg M."/>
            <person name="Lorenzi H."/>
            <person name="Galac M."/>
        </authorList>
    </citation>
    <scope>NUCLEOTIDE SEQUENCE [LARGE SCALE GENOMIC DNA]</scope>
    <source>
        <strain evidence="3 4">EAF2021</strain>
    </source>
</reference>
<sequence>MDEELAKLFQAFENDGDIHACVKIVARNFPAFSTNDIIFTFPDELLVDIMLSEECVFPEPEQIVTFFIKLFEKGADFVHIYYTLIPLDLLSKDECQKLVDKLTEMKCIVEAKQLSRVANLYEKIDFINSELKENDSNTLNISEKLQHSSDMLERMTTLLRSTTQALDQTTEELKKKTEEVTQKDEEIIKLKFALQSTRK</sequence>
<protein>
    <submittedName>
        <fullName evidence="3">Uncharacterized protein</fullName>
    </submittedName>
</protein>
<dbReference type="EMBL" id="JAPFFF010000255">
    <property type="protein sequence ID" value="KAK8834987.1"/>
    <property type="molecule type" value="Genomic_DNA"/>
</dbReference>
<gene>
    <name evidence="3" type="ORF">M9Y10_016641</name>
    <name evidence="2" type="ORF">M9Y10_019963</name>
</gene>
<evidence type="ECO:0000256" key="1">
    <source>
        <dbReference type="SAM" id="Coils"/>
    </source>
</evidence>
<keyword evidence="4" id="KW-1185">Reference proteome</keyword>
<evidence type="ECO:0000313" key="3">
    <source>
        <dbReference type="EMBL" id="KAK8854091.1"/>
    </source>
</evidence>
<evidence type="ECO:0000313" key="4">
    <source>
        <dbReference type="Proteomes" id="UP001470230"/>
    </source>
</evidence>
<organism evidence="3 4">
    <name type="scientific">Tritrichomonas musculus</name>
    <dbReference type="NCBI Taxonomy" id="1915356"/>
    <lineage>
        <taxon>Eukaryota</taxon>
        <taxon>Metamonada</taxon>
        <taxon>Parabasalia</taxon>
        <taxon>Tritrichomonadida</taxon>
        <taxon>Tritrichomonadidae</taxon>
        <taxon>Tritrichomonas</taxon>
    </lineage>
</organism>
<feature type="coiled-coil region" evidence="1">
    <location>
        <begin position="152"/>
        <end position="186"/>
    </location>
</feature>
<dbReference type="Proteomes" id="UP001470230">
    <property type="component" value="Unassembled WGS sequence"/>
</dbReference>
<name>A0ABR2HX61_9EUKA</name>
<accession>A0ABR2HX61</accession>
<proteinExistence type="predicted"/>
<comment type="caution">
    <text evidence="3">The sequence shown here is derived from an EMBL/GenBank/DDBJ whole genome shotgun (WGS) entry which is preliminary data.</text>
</comment>
<dbReference type="EMBL" id="JAPFFF010000021">
    <property type="protein sequence ID" value="KAK8854091.1"/>
    <property type="molecule type" value="Genomic_DNA"/>
</dbReference>